<protein>
    <submittedName>
        <fullName evidence="3">Class B sortase</fullName>
        <ecNumber evidence="3">3.4.22.71</ecNumber>
    </submittedName>
</protein>
<dbReference type="Proteomes" id="UP001596233">
    <property type="component" value="Unassembled WGS sequence"/>
</dbReference>
<keyword evidence="2" id="KW-1133">Transmembrane helix</keyword>
<accession>A0ABW1V2R1</accession>
<dbReference type="CDD" id="cd05826">
    <property type="entry name" value="Sortase_B"/>
    <property type="match status" value="1"/>
</dbReference>
<proteinExistence type="predicted"/>
<dbReference type="GO" id="GO:0016787">
    <property type="term" value="F:hydrolase activity"/>
    <property type="evidence" value="ECO:0007669"/>
    <property type="project" value="UniProtKB-KW"/>
</dbReference>
<dbReference type="SUPFAM" id="SSF63817">
    <property type="entry name" value="Sortase"/>
    <property type="match status" value="1"/>
</dbReference>
<comment type="caution">
    <text evidence="3">The sequence shown here is derived from an EMBL/GenBank/DDBJ whole genome shotgun (WGS) entry which is preliminary data.</text>
</comment>
<keyword evidence="2" id="KW-0812">Transmembrane</keyword>
<dbReference type="InterPro" id="IPR005754">
    <property type="entry name" value="Sortase"/>
</dbReference>
<feature type="transmembrane region" description="Helical" evidence="2">
    <location>
        <begin position="6"/>
        <end position="28"/>
    </location>
</feature>
<keyword evidence="1 3" id="KW-0378">Hydrolase</keyword>
<organism evidence="3 4">
    <name type="scientific">Paenibacillus septentrionalis</name>
    <dbReference type="NCBI Taxonomy" id="429342"/>
    <lineage>
        <taxon>Bacteria</taxon>
        <taxon>Bacillati</taxon>
        <taxon>Bacillota</taxon>
        <taxon>Bacilli</taxon>
        <taxon>Bacillales</taxon>
        <taxon>Paenibacillaceae</taxon>
        <taxon>Paenibacillus</taxon>
    </lineage>
</organism>
<dbReference type="InterPro" id="IPR009835">
    <property type="entry name" value="SrtB"/>
</dbReference>
<name>A0ABW1V2R1_9BACL</name>
<dbReference type="RefSeq" id="WP_379233685.1">
    <property type="nucleotide sequence ID" value="NZ_JBHSTE010000003.1"/>
</dbReference>
<evidence type="ECO:0000313" key="4">
    <source>
        <dbReference type="Proteomes" id="UP001596233"/>
    </source>
</evidence>
<evidence type="ECO:0000256" key="1">
    <source>
        <dbReference type="ARBA" id="ARBA00022801"/>
    </source>
</evidence>
<evidence type="ECO:0000256" key="2">
    <source>
        <dbReference type="SAM" id="Phobius"/>
    </source>
</evidence>
<dbReference type="NCBIfam" id="TIGR03064">
    <property type="entry name" value="sortase_srtB"/>
    <property type="match status" value="1"/>
</dbReference>
<keyword evidence="2" id="KW-0472">Membrane</keyword>
<sequence>MKKLKYLLLIILVGIFVYSGINIATYLYDGYLNRQMNDQLRQQYAAAVQANAEPPAESGIEQEPSSHLLQQQYQERFNGLLEVNADIVGWLSIAGTEIDYPVVQHTDNQYYLNHNIDRKRSSHGAIFMDYRNESVLTDTHTVIYGHHMKDGSMFGELFRYKDVATFKEHAIITLDTLEQPTRWQIFSVYVYSPEHQFFQYEFESKQEYSEYLHAIVDSSLYQSDIEITADDQLLTLVTCTYEVSDARFIVHAKRVE</sequence>
<gene>
    <name evidence="3" type="primary">srtB</name>
    <name evidence="3" type="ORF">ACFP56_09395</name>
</gene>
<dbReference type="InterPro" id="IPR023365">
    <property type="entry name" value="Sortase_dom-sf"/>
</dbReference>
<evidence type="ECO:0000313" key="3">
    <source>
        <dbReference type="EMBL" id="MFC6332835.1"/>
    </source>
</evidence>
<keyword evidence="4" id="KW-1185">Reference proteome</keyword>
<dbReference type="EMBL" id="JBHSTE010000003">
    <property type="protein sequence ID" value="MFC6332835.1"/>
    <property type="molecule type" value="Genomic_DNA"/>
</dbReference>
<dbReference type="EC" id="3.4.22.71" evidence="3"/>
<dbReference type="Pfam" id="PF04203">
    <property type="entry name" value="Sortase"/>
    <property type="match status" value="1"/>
</dbReference>
<dbReference type="Gene3D" id="2.40.260.10">
    <property type="entry name" value="Sortase"/>
    <property type="match status" value="1"/>
</dbReference>
<reference evidence="4" key="1">
    <citation type="journal article" date="2019" name="Int. J. Syst. Evol. Microbiol.">
        <title>The Global Catalogue of Microorganisms (GCM) 10K type strain sequencing project: providing services to taxonomists for standard genome sequencing and annotation.</title>
        <authorList>
            <consortium name="The Broad Institute Genomics Platform"/>
            <consortium name="The Broad Institute Genome Sequencing Center for Infectious Disease"/>
            <person name="Wu L."/>
            <person name="Ma J."/>
        </authorList>
    </citation>
    <scope>NUCLEOTIDE SEQUENCE [LARGE SCALE GENOMIC DNA]</scope>
    <source>
        <strain evidence="4">PCU 280</strain>
    </source>
</reference>